<accession>A0A5C6X7Z6</accession>
<keyword evidence="2" id="KW-1185">Reference proteome</keyword>
<protein>
    <submittedName>
        <fullName evidence="1">Uncharacterized protein</fullName>
    </submittedName>
</protein>
<organism evidence="1 2">
    <name type="scientific">Lujinxingia vulgaris</name>
    <dbReference type="NCBI Taxonomy" id="2600176"/>
    <lineage>
        <taxon>Bacteria</taxon>
        <taxon>Deltaproteobacteria</taxon>
        <taxon>Bradymonadales</taxon>
        <taxon>Lujinxingiaceae</taxon>
        <taxon>Lujinxingia</taxon>
    </lineage>
</organism>
<dbReference type="RefSeq" id="WP_146980605.1">
    <property type="nucleotide sequence ID" value="NZ_VOSM01000003.1"/>
</dbReference>
<dbReference type="Proteomes" id="UP000321412">
    <property type="component" value="Unassembled WGS sequence"/>
</dbReference>
<dbReference type="EMBL" id="VOSM01000003">
    <property type="protein sequence ID" value="TXD37448.1"/>
    <property type="molecule type" value="Genomic_DNA"/>
</dbReference>
<evidence type="ECO:0000313" key="1">
    <source>
        <dbReference type="EMBL" id="TXD37448.1"/>
    </source>
</evidence>
<sequence length="259" mass="28858">MVIVVAYDWRSRSWRWWLEPGGGQSDFVLHLPGGAPFAIEKGTHQRGGEPPGRGAMYVVTFREGGEERRWEGHVVELNLDHSERVYGRALSADEILGSWRGRALPVDSESNERGPGEGDGEEVQRELAAAFDAVNLYDLYRSMRALRAKLQRLNDHPERQRALLVGRPDSVMALARLASGDGAVPVVRYLVLRELCGVMRAWDALLDEALVGRVEELASDARARTRGRLSEELGAERGAADAMLGWFEDRLSEIDGVKR</sequence>
<gene>
    <name evidence="1" type="ORF">FRC98_07055</name>
</gene>
<proteinExistence type="predicted"/>
<comment type="caution">
    <text evidence="1">The sequence shown here is derived from an EMBL/GenBank/DDBJ whole genome shotgun (WGS) entry which is preliminary data.</text>
</comment>
<dbReference type="AlphaFoldDB" id="A0A5C6X7Z6"/>
<reference evidence="1 2" key="1">
    <citation type="submission" date="2019-08" db="EMBL/GenBank/DDBJ databases">
        <title>Bradymonadales sp. TMQ4.</title>
        <authorList>
            <person name="Liang Q."/>
        </authorList>
    </citation>
    <scope>NUCLEOTIDE SEQUENCE [LARGE SCALE GENOMIC DNA]</scope>
    <source>
        <strain evidence="1 2">TMQ4</strain>
    </source>
</reference>
<name>A0A5C6X7Z6_9DELT</name>
<evidence type="ECO:0000313" key="2">
    <source>
        <dbReference type="Proteomes" id="UP000321412"/>
    </source>
</evidence>